<keyword evidence="3" id="KW-1185">Reference proteome</keyword>
<dbReference type="AlphaFoldDB" id="A0A1K1RD31"/>
<reference evidence="3" key="1">
    <citation type="submission" date="2016-11" db="EMBL/GenBank/DDBJ databases">
        <authorList>
            <person name="Varghese N."/>
            <person name="Submissions S."/>
        </authorList>
    </citation>
    <scope>NUCLEOTIDE SEQUENCE [LARGE SCALE GENOMIC DNA]</scope>
    <source>
        <strain evidence="3">DSM 24786</strain>
    </source>
</reference>
<keyword evidence="1" id="KW-0812">Transmembrane</keyword>
<sequence length="133" mass="15785">MTLKINGFPTDLKDFVEKQWTIEYGYVELLKQTDSYIKVKLTDKAYLLADTFDYEHRIIRRNYLIRLIAGIASFFRWTKEFITKKVPKFFKRLFSLKSGKFIMQTIGVLSAILGFIWLCIEMYEWAVGKGFIN</sequence>
<keyword evidence="1" id="KW-1133">Transmembrane helix</keyword>
<dbReference type="EMBL" id="FPIY01000014">
    <property type="protein sequence ID" value="SFW69582.1"/>
    <property type="molecule type" value="Genomic_DNA"/>
</dbReference>
<evidence type="ECO:0000313" key="3">
    <source>
        <dbReference type="Proteomes" id="UP000183257"/>
    </source>
</evidence>
<evidence type="ECO:0000256" key="1">
    <source>
        <dbReference type="SAM" id="Phobius"/>
    </source>
</evidence>
<name>A0A1K1RD31_9FLAO</name>
<organism evidence="2 3">
    <name type="scientific">Cellulophaga fucicola</name>
    <dbReference type="NCBI Taxonomy" id="76595"/>
    <lineage>
        <taxon>Bacteria</taxon>
        <taxon>Pseudomonadati</taxon>
        <taxon>Bacteroidota</taxon>
        <taxon>Flavobacteriia</taxon>
        <taxon>Flavobacteriales</taxon>
        <taxon>Flavobacteriaceae</taxon>
        <taxon>Cellulophaga</taxon>
    </lineage>
</organism>
<protein>
    <submittedName>
        <fullName evidence="2">Uncharacterized protein</fullName>
    </submittedName>
</protein>
<dbReference type="Proteomes" id="UP000183257">
    <property type="component" value="Unassembled WGS sequence"/>
</dbReference>
<keyword evidence="1" id="KW-0472">Membrane</keyword>
<gene>
    <name evidence="2" type="ORF">SAMN05660313_03485</name>
</gene>
<feature type="transmembrane region" description="Helical" evidence="1">
    <location>
        <begin position="102"/>
        <end position="120"/>
    </location>
</feature>
<proteinExistence type="predicted"/>
<accession>A0A1K1RD31</accession>
<evidence type="ECO:0000313" key="2">
    <source>
        <dbReference type="EMBL" id="SFW69582.1"/>
    </source>
</evidence>